<reference evidence="1 2" key="1">
    <citation type="submission" date="2020-09" db="EMBL/GenBank/DDBJ databases">
        <title>De no assembly of potato wild relative species, Solanum commersonii.</title>
        <authorList>
            <person name="Cho K."/>
        </authorList>
    </citation>
    <scope>NUCLEOTIDE SEQUENCE [LARGE SCALE GENOMIC DNA]</scope>
    <source>
        <strain evidence="1">LZ3.2</strain>
        <tissue evidence="1">Leaf</tissue>
    </source>
</reference>
<comment type="caution">
    <text evidence="1">The sequence shown here is derived from an EMBL/GenBank/DDBJ whole genome shotgun (WGS) entry which is preliminary data.</text>
</comment>
<evidence type="ECO:0000313" key="1">
    <source>
        <dbReference type="EMBL" id="KAG5595872.1"/>
    </source>
</evidence>
<dbReference type="AlphaFoldDB" id="A0A9J5Y8J5"/>
<keyword evidence="2" id="KW-1185">Reference proteome</keyword>
<gene>
    <name evidence="1" type="ORF">H5410_037104</name>
</gene>
<feature type="non-terminal residue" evidence="1">
    <location>
        <position position="112"/>
    </location>
</feature>
<dbReference type="EMBL" id="JACXVP010000007">
    <property type="protein sequence ID" value="KAG5595872.1"/>
    <property type="molecule type" value="Genomic_DNA"/>
</dbReference>
<proteinExistence type="predicted"/>
<evidence type="ECO:0000313" key="2">
    <source>
        <dbReference type="Proteomes" id="UP000824120"/>
    </source>
</evidence>
<protein>
    <submittedName>
        <fullName evidence="1">Uncharacterized protein</fullName>
    </submittedName>
</protein>
<organism evidence="1 2">
    <name type="scientific">Solanum commersonii</name>
    <name type="common">Commerson's wild potato</name>
    <name type="synonym">Commerson's nightshade</name>
    <dbReference type="NCBI Taxonomy" id="4109"/>
    <lineage>
        <taxon>Eukaryota</taxon>
        <taxon>Viridiplantae</taxon>
        <taxon>Streptophyta</taxon>
        <taxon>Embryophyta</taxon>
        <taxon>Tracheophyta</taxon>
        <taxon>Spermatophyta</taxon>
        <taxon>Magnoliopsida</taxon>
        <taxon>eudicotyledons</taxon>
        <taxon>Gunneridae</taxon>
        <taxon>Pentapetalae</taxon>
        <taxon>asterids</taxon>
        <taxon>lamiids</taxon>
        <taxon>Solanales</taxon>
        <taxon>Solanaceae</taxon>
        <taxon>Solanoideae</taxon>
        <taxon>Solaneae</taxon>
        <taxon>Solanum</taxon>
    </lineage>
</organism>
<dbReference type="Proteomes" id="UP000824120">
    <property type="component" value="Chromosome 7"/>
</dbReference>
<sequence length="112" mass="13297">IQLYKSFFQLVLTNVFSDQRAIRGRPPWKNANPQGQDKLTQVVTSYVCRQGFDHQDVNGMSRIREFLRMNPPEFTRSKLNEDLENFMDEIQKVFKVMHVVDVERVELAPYYL</sequence>
<accession>A0A9J5Y8J5</accession>
<name>A0A9J5Y8J5_SOLCO</name>
<dbReference type="OrthoDB" id="1936908at2759"/>